<comment type="subcellular location">
    <subcellularLocation>
        <location evidence="1">Membrane</location>
        <topology evidence="1">Multi-pass membrane protein</topology>
    </subcellularLocation>
</comment>
<organism evidence="10">
    <name type="scientific">Serpula lacrymans var. lacrymans (strain S7.9)</name>
    <name type="common">Dry rot fungus</name>
    <dbReference type="NCBI Taxonomy" id="578457"/>
    <lineage>
        <taxon>Eukaryota</taxon>
        <taxon>Fungi</taxon>
        <taxon>Dikarya</taxon>
        <taxon>Basidiomycota</taxon>
        <taxon>Agaricomycotina</taxon>
        <taxon>Agaricomycetes</taxon>
        <taxon>Agaricomycetidae</taxon>
        <taxon>Boletales</taxon>
        <taxon>Coniophorineae</taxon>
        <taxon>Serpulaceae</taxon>
        <taxon>Serpula</taxon>
    </lineage>
</organism>
<dbReference type="OrthoDB" id="10260614at2759"/>
<evidence type="ECO:0000256" key="3">
    <source>
        <dbReference type="ARBA" id="ARBA00022692"/>
    </source>
</evidence>
<name>F8P8J9_SERL9</name>
<dbReference type="InterPro" id="IPR035952">
    <property type="entry name" value="Rhomboid-like_sf"/>
</dbReference>
<gene>
    <name evidence="9" type="ORF">SERLADRAFT_477242</name>
</gene>
<dbReference type="GO" id="GO:0006465">
    <property type="term" value="P:signal peptide processing"/>
    <property type="evidence" value="ECO:0007669"/>
    <property type="project" value="TreeGrafter"/>
</dbReference>
<keyword evidence="5 7" id="KW-1133">Transmembrane helix</keyword>
<dbReference type="GO" id="GO:0016020">
    <property type="term" value="C:membrane"/>
    <property type="evidence" value="ECO:0007669"/>
    <property type="project" value="UniProtKB-SubCell"/>
</dbReference>
<keyword evidence="6 7" id="KW-0472">Membrane</keyword>
<dbReference type="RefSeq" id="XP_007322721.1">
    <property type="nucleotide sequence ID" value="XM_007322659.1"/>
</dbReference>
<dbReference type="Proteomes" id="UP000008064">
    <property type="component" value="Unassembled WGS sequence"/>
</dbReference>
<sequence>MFWTAFCRSSPRSFKTWNGPLQSRSFGHSFSRTFPRLARFGQEKASSSIPSFRDQLARASEVKPFGDRIKRPTIRNQVLFFVAGSWLVFSVAAAKTHLDTEYWSKRIVIMESVWSRPPTSDEMRRAQYIELGKTLQAKLSGFKDSLADWPIALKSLFISAYVGFAQPYLDAPEGRRMCWWICGLNTVVYLAWKIPRFVPSMNRSFMHHPLSGLSYTLLTSVFSHRSFLHLVANSMALISFGSAATLYLAREQQRGPTGYQESTTKWHFLAFYVAAGLFSGLASHAASTKVLFPRLVSQLSKPSGTLAAGTVAKSAAGATAKEILPSLGASGAIYAAVTLSALAFPDASISLIFLPFFAIPIQSGVGAIIALDAIGILRGWKMFDHYAHLSGATFGVLYYLYGPQWWDFMRIIHDPTEEEKEKSEA</sequence>
<dbReference type="EMBL" id="GL945440">
    <property type="protein sequence ID" value="EGO20755.1"/>
    <property type="molecule type" value="Genomic_DNA"/>
</dbReference>
<dbReference type="KEGG" id="sla:SERLADRAFT_477242"/>
<evidence type="ECO:0000256" key="4">
    <source>
        <dbReference type="ARBA" id="ARBA00022801"/>
    </source>
</evidence>
<dbReference type="InterPro" id="IPR050925">
    <property type="entry name" value="Rhomboid_protease_S54"/>
</dbReference>
<feature type="transmembrane region" description="Helical" evidence="7">
    <location>
        <begin position="323"/>
        <end position="343"/>
    </location>
</feature>
<evidence type="ECO:0000256" key="5">
    <source>
        <dbReference type="ARBA" id="ARBA00022989"/>
    </source>
</evidence>
<feature type="transmembrane region" description="Helical" evidence="7">
    <location>
        <begin position="349"/>
        <end position="371"/>
    </location>
</feature>
<feature type="transmembrane region" description="Helical" evidence="7">
    <location>
        <begin position="230"/>
        <end position="249"/>
    </location>
</feature>
<evidence type="ECO:0000259" key="8">
    <source>
        <dbReference type="Pfam" id="PF01694"/>
    </source>
</evidence>
<feature type="transmembrane region" description="Helical" evidence="7">
    <location>
        <begin position="177"/>
        <end position="194"/>
    </location>
</feature>
<evidence type="ECO:0000313" key="9">
    <source>
        <dbReference type="EMBL" id="EGO20755.1"/>
    </source>
</evidence>
<feature type="transmembrane region" description="Helical" evidence="7">
    <location>
        <begin position="269"/>
        <end position="292"/>
    </location>
</feature>
<dbReference type="Pfam" id="PF01694">
    <property type="entry name" value="Rhomboid"/>
    <property type="match status" value="1"/>
</dbReference>
<dbReference type="PANTHER" id="PTHR43731">
    <property type="entry name" value="RHOMBOID PROTEASE"/>
    <property type="match status" value="1"/>
</dbReference>
<evidence type="ECO:0000256" key="1">
    <source>
        <dbReference type="ARBA" id="ARBA00004141"/>
    </source>
</evidence>
<evidence type="ECO:0000256" key="6">
    <source>
        <dbReference type="ARBA" id="ARBA00023136"/>
    </source>
</evidence>
<dbReference type="SUPFAM" id="SSF144091">
    <property type="entry name" value="Rhomboid-like"/>
    <property type="match status" value="1"/>
</dbReference>
<keyword evidence="4" id="KW-0378">Hydrolase</keyword>
<evidence type="ECO:0000313" key="10">
    <source>
        <dbReference type="Proteomes" id="UP000008064"/>
    </source>
</evidence>
<dbReference type="Gene3D" id="1.20.1540.10">
    <property type="entry name" value="Rhomboid-like"/>
    <property type="match status" value="1"/>
</dbReference>
<evidence type="ECO:0000256" key="2">
    <source>
        <dbReference type="ARBA" id="ARBA00009045"/>
    </source>
</evidence>
<feature type="transmembrane region" description="Helical" evidence="7">
    <location>
        <begin position="383"/>
        <end position="401"/>
    </location>
</feature>
<dbReference type="GeneID" id="18820964"/>
<protein>
    <recommendedName>
        <fullName evidence="8">Peptidase S54 rhomboid domain-containing protein</fullName>
    </recommendedName>
</protein>
<feature type="transmembrane region" description="Helical" evidence="7">
    <location>
        <begin position="149"/>
        <end position="165"/>
    </location>
</feature>
<dbReference type="PANTHER" id="PTHR43731:SF14">
    <property type="entry name" value="PRESENILIN-ASSOCIATED RHOMBOID-LIKE PROTEIN, MITOCHONDRIAL"/>
    <property type="match status" value="1"/>
</dbReference>
<feature type="transmembrane region" description="Helical" evidence="7">
    <location>
        <begin position="78"/>
        <end position="98"/>
    </location>
</feature>
<feature type="domain" description="Peptidase S54 rhomboid" evidence="8">
    <location>
        <begin position="215"/>
        <end position="400"/>
    </location>
</feature>
<evidence type="ECO:0000256" key="7">
    <source>
        <dbReference type="SAM" id="Phobius"/>
    </source>
</evidence>
<comment type="similarity">
    <text evidence="2">Belongs to the peptidase S54 family.</text>
</comment>
<dbReference type="GO" id="GO:0004252">
    <property type="term" value="F:serine-type endopeptidase activity"/>
    <property type="evidence" value="ECO:0007669"/>
    <property type="project" value="InterPro"/>
</dbReference>
<dbReference type="HOGENOM" id="CLU_034022_1_0_1"/>
<accession>F8P8J9</accession>
<dbReference type="InterPro" id="IPR022764">
    <property type="entry name" value="Peptidase_S54_rhomboid_dom"/>
</dbReference>
<keyword evidence="3 7" id="KW-0812">Transmembrane</keyword>
<reference evidence="10" key="1">
    <citation type="journal article" date="2011" name="Science">
        <title>The plant cell wall-decomposing machinery underlies the functional diversity of forest fungi.</title>
        <authorList>
            <person name="Eastwood D.C."/>
            <person name="Floudas D."/>
            <person name="Binder M."/>
            <person name="Majcherczyk A."/>
            <person name="Schneider P."/>
            <person name="Aerts A."/>
            <person name="Asiegbu F.O."/>
            <person name="Baker S.E."/>
            <person name="Barry K."/>
            <person name="Bendiksby M."/>
            <person name="Blumentritt M."/>
            <person name="Coutinho P.M."/>
            <person name="Cullen D."/>
            <person name="de Vries R.P."/>
            <person name="Gathman A."/>
            <person name="Goodell B."/>
            <person name="Henrissat B."/>
            <person name="Ihrmark K."/>
            <person name="Kauserud H."/>
            <person name="Kohler A."/>
            <person name="LaButti K."/>
            <person name="Lapidus A."/>
            <person name="Lavin J.L."/>
            <person name="Lee Y.-H."/>
            <person name="Lindquist E."/>
            <person name="Lilly W."/>
            <person name="Lucas S."/>
            <person name="Morin E."/>
            <person name="Murat C."/>
            <person name="Oguiza J.A."/>
            <person name="Park J."/>
            <person name="Pisabarro A.G."/>
            <person name="Riley R."/>
            <person name="Rosling A."/>
            <person name="Salamov A."/>
            <person name="Schmidt O."/>
            <person name="Schmutz J."/>
            <person name="Skrede I."/>
            <person name="Stenlid J."/>
            <person name="Wiebenga A."/>
            <person name="Xie X."/>
            <person name="Kuees U."/>
            <person name="Hibbett D.S."/>
            <person name="Hoffmeister D."/>
            <person name="Hoegberg N."/>
            <person name="Martin F."/>
            <person name="Grigoriev I.V."/>
            <person name="Watkinson S.C."/>
        </authorList>
    </citation>
    <scope>NUCLEOTIDE SEQUENCE [LARGE SCALE GENOMIC DNA]</scope>
    <source>
        <strain evidence="10">S7.9</strain>
    </source>
</reference>
<dbReference type="AlphaFoldDB" id="F8P8J9"/>
<proteinExistence type="inferred from homology"/>